<evidence type="ECO:0000313" key="9">
    <source>
        <dbReference type="Proteomes" id="UP000018874"/>
    </source>
</evidence>
<keyword evidence="2" id="KW-0238">DNA-binding</keyword>
<feature type="transmembrane region" description="Helical" evidence="5">
    <location>
        <begin position="426"/>
        <end position="445"/>
    </location>
</feature>
<sequence>MATAICFYALITLLPSCTSSASREKNEAEALAHVTSLMKQADALQCSNTDSAIRLQYRALNILQPFLANDSLRTALWIKLGVSYSIKGELERSDSCYAKAEEVAAIFPKLLVELLIGRGFNQDKRGHTEAAIALYEQAYTLAAEAVLPDETALRRIDNNRAVSYQHRAQYDSAMICLQRALLVAEKQGESKAAADALMSMGYVRTRMRDDEQADSLFRLADSIYTLTNDVRKRIDIKNDRIITLNRLGLYDKALAISLEAERLADSLGDTKALSVIYNNRGNIYFEWKDYSRALDMTHRSLEQMELTGDTVGIIASLNSSASIHIETKDYAEAIRESMRALQLSDEKHVLIYLQDIYENIATACIRSGDFRAGVEYLEKRNALKDSVFTREKYAVIEEVKTRYETEKQQQRLQIAMLRLKKNRQGIFAMAAFSVLISIAFVYVYTEQRRKLQQYILIARQGERVEELTEQTLAPQCDSDQSERSATGLSEEKSKELLRVLQDCMENRMLYKDPSLSLEALAEAVGTNRSYLSILINSRMKKGFTEYVNFYRIREGKRLLKETDCKIITISQEVGYGSPQSFYTAFRNATQLTPAQYRKAIRTANEAEEKAESEK</sequence>
<dbReference type="Proteomes" id="UP000018874">
    <property type="component" value="Unassembled WGS sequence"/>
</dbReference>
<evidence type="ECO:0000256" key="2">
    <source>
        <dbReference type="ARBA" id="ARBA00023125"/>
    </source>
</evidence>
<keyword evidence="5" id="KW-0472">Membrane</keyword>
<evidence type="ECO:0000259" key="7">
    <source>
        <dbReference type="PROSITE" id="PS01124"/>
    </source>
</evidence>
<dbReference type="PANTHER" id="PTHR43280">
    <property type="entry name" value="ARAC-FAMILY TRANSCRIPTIONAL REGULATOR"/>
    <property type="match status" value="1"/>
</dbReference>
<dbReference type="SUPFAM" id="SSF46689">
    <property type="entry name" value="Homeodomain-like"/>
    <property type="match status" value="1"/>
</dbReference>
<comment type="caution">
    <text evidence="8">The sequence shown here is derived from an EMBL/GenBank/DDBJ whole genome shotgun (WGS) entry which is preliminary data.</text>
</comment>
<proteinExistence type="predicted"/>
<keyword evidence="1" id="KW-0805">Transcription regulation</keyword>
<dbReference type="Pfam" id="PF12833">
    <property type="entry name" value="HTH_18"/>
    <property type="match status" value="1"/>
</dbReference>
<protein>
    <recommendedName>
        <fullName evidence="7">HTH araC/xylS-type domain-containing protein</fullName>
    </recommendedName>
</protein>
<feature type="domain" description="HTH araC/xylS-type" evidence="7">
    <location>
        <begin position="494"/>
        <end position="599"/>
    </location>
</feature>
<dbReference type="PATRIC" id="fig|1411021.3.peg.285"/>
<evidence type="ECO:0000256" key="5">
    <source>
        <dbReference type="SAM" id="Phobius"/>
    </source>
</evidence>
<evidence type="ECO:0000256" key="3">
    <source>
        <dbReference type="ARBA" id="ARBA00023163"/>
    </source>
</evidence>
<evidence type="ECO:0000256" key="4">
    <source>
        <dbReference type="SAM" id="MobiDB-lite"/>
    </source>
</evidence>
<dbReference type="InterPro" id="IPR019734">
    <property type="entry name" value="TPR_rpt"/>
</dbReference>
<dbReference type="GO" id="GO:0043565">
    <property type="term" value="F:sequence-specific DNA binding"/>
    <property type="evidence" value="ECO:0007669"/>
    <property type="project" value="InterPro"/>
</dbReference>
<gene>
    <name evidence="8" type="ORF">T231_03800</name>
</gene>
<keyword evidence="5" id="KW-0812">Transmembrane</keyword>
<dbReference type="InterPro" id="IPR009057">
    <property type="entry name" value="Homeodomain-like_sf"/>
</dbReference>
<dbReference type="PROSITE" id="PS00041">
    <property type="entry name" value="HTH_ARAC_FAMILY_1"/>
    <property type="match status" value="1"/>
</dbReference>
<name>W2CU21_9BACT</name>
<organism evidence="8 9">
    <name type="scientific">Tannerella sp. oral taxon BU063 isolate Cell 6/7/9</name>
    <dbReference type="NCBI Taxonomy" id="1411021"/>
    <lineage>
        <taxon>Bacteria</taxon>
        <taxon>Pseudomonadati</taxon>
        <taxon>Bacteroidota</taxon>
        <taxon>Bacteroidia</taxon>
        <taxon>Bacteroidales</taxon>
        <taxon>Tannerellaceae</taxon>
        <taxon>Tannerella</taxon>
    </lineage>
</organism>
<keyword evidence="3" id="KW-0804">Transcription</keyword>
<dbReference type="InterPro" id="IPR018062">
    <property type="entry name" value="HTH_AraC-typ_CS"/>
</dbReference>
<dbReference type="SMART" id="SM00342">
    <property type="entry name" value="HTH_ARAC"/>
    <property type="match status" value="1"/>
</dbReference>
<feature type="region of interest" description="Disordered" evidence="4">
    <location>
        <begin position="469"/>
        <end position="490"/>
    </location>
</feature>
<accession>W2CU21</accession>
<dbReference type="InterPro" id="IPR018060">
    <property type="entry name" value="HTH_AraC"/>
</dbReference>
<evidence type="ECO:0000256" key="6">
    <source>
        <dbReference type="SAM" id="SignalP"/>
    </source>
</evidence>
<keyword evidence="9" id="KW-1185">Reference proteome</keyword>
<dbReference type="SUPFAM" id="SSF48452">
    <property type="entry name" value="TPR-like"/>
    <property type="match status" value="3"/>
</dbReference>
<dbReference type="InterPro" id="IPR011990">
    <property type="entry name" value="TPR-like_helical_dom_sf"/>
</dbReference>
<reference evidence="8 9" key="1">
    <citation type="submission" date="2013-11" db="EMBL/GenBank/DDBJ databases">
        <title>Single cell genomics of uncultured Tannerella BU063 (oral taxon 286).</title>
        <authorList>
            <person name="Beall C.J."/>
            <person name="Campbell A.G."/>
            <person name="Griffen A.L."/>
            <person name="Podar M."/>
            <person name="Leys E.J."/>
        </authorList>
    </citation>
    <scope>NUCLEOTIDE SEQUENCE [LARGE SCALE GENOMIC DNA]</scope>
    <source>
        <strain evidence="8">Cell 6/7/9</strain>
    </source>
</reference>
<dbReference type="EMBL" id="AYYD01000659">
    <property type="protein sequence ID" value="ETK10645.1"/>
    <property type="molecule type" value="Genomic_DNA"/>
</dbReference>
<dbReference type="AlphaFoldDB" id="W2CU21"/>
<dbReference type="Gene3D" id="1.25.40.10">
    <property type="entry name" value="Tetratricopeptide repeat domain"/>
    <property type="match status" value="2"/>
</dbReference>
<evidence type="ECO:0000313" key="8">
    <source>
        <dbReference type="EMBL" id="ETK10645.1"/>
    </source>
</evidence>
<dbReference type="SMART" id="SM00028">
    <property type="entry name" value="TPR"/>
    <property type="match status" value="4"/>
</dbReference>
<dbReference type="PROSITE" id="PS01124">
    <property type="entry name" value="HTH_ARAC_FAMILY_2"/>
    <property type="match status" value="1"/>
</dbReference>
<keyword evidence="6" id="KW-0732">Signal</keyword>
<evidence type="ECO:0000256" key="1">
    <source>
        <dbReference type="ARBA" id="ARBA00023015"/>
    </source>
</evidence>
<dbReference type="PANTHER" id="PTHR43280:SF29">
    <property type="entry name" value="ARAC-FAMILY TRANSCRIPTIONAL REGULATOR"/>
    <property type="match status" value="1"/>
</dbReference>
<feature type="signal peptide" evidence="6">
    <location>
        <begin position="1"/>
        <end position="21"/>
    </location>
</feature>
<dbReference type="Gene3D" id="1.10.10.60">
    <property type="entry name" value="Homeodomain-like"/>
    <property type="match status" value="2"/>
</dbReference>
<dbReference type="GO" id="GO:0003700">
    <property type="term" value="F:DNA-binding transcription factor activity"/>
    <property type="evidence" value="ECO:0007669"/>
    <property type="project" value="InterPro"/>
</dbReference>
<feature type="chain" id="PRO_5005714902" description="HTH araC/xylS-type domain-containing protein" evidence="6">
    <location>
        <begin position="22"/>
        <end position="614"/>
    </location>
</feature>
<keyword evidence="5" id="KW-1133">Transmembrane helix</keyword>